<dbReference type="Proteomes" id="UP001148932">
    <property type="component" value="Unassembled WGS sequence"/>
</dbReference>
<evidence type="ECO:0000256" key="1">
    <source>
        <dbReference type="SAM" id="Phobius"/>
    </source>
</evidence>
<name>A0ABT5RWR7_9BURK</name>
<evidence type="ECO:0000313" key="3">
    <source>
        <dbReference type="Proteomes" id="UP001148932"/>
    </source>
</evidence>
<evidence type="ECO:0000313" key="2">
    <source>
        <dbReference type="EMBL" id="MDD2178149.1"/>
    </source>
</evidence>
<accession>A0ABT5RWR7</accession>
<keyword evidence="1" id="KW-0472">Membrane</keyword>
<reference evidence="2" key="1">
    <citation type="submission" date="2022-10" db="EMBL/GenBank/DDBJ databases">
        <title>Description of microaerobic benzene degrading bacteria.</title>
        <authorList>
            <person name="Bedics A."/>
            <person name="Tancsics A."/>
            <person name="Banerjee S."/>
        </authorList>
    </citation>
    <scope>NUCLEOTIDE SEQUENCE</scope>
    <source>
        <strain evidence="2">D2M1</strain>
    </source>
</reference>
<keyword evidence="1" id="KW-1133">Transmembrane helix</keyword>
<keyword evidence="3" id="KW-1185">Reference proteome</keyword>
<feature type="transmembrane region" description="Helical" evidence="1">
    <location>
        <begin position="96"/>
        <end position="117"/>
    </location>
</feature>
<dbReference type="EMBL" id="JAPCKI010000005">
    <property type="protein sequence ID" value="MDD2178149.1"/>
    <property type="molecule type" value="Genomic_DNA"/>
</dbReference>
<proteinExistence type="predicted"/>
<dbReference type="RefSeq" id="WP_274110541.1">
    <property type="nucleotide sequence ID" value="NZ_JAPCKI010000005.1"/>
</dbReference>
<gene>
    <name evidence="2" type="ORF">OIN59_11955</name>
</gene>
<evidence type="ECO:0008006" key="4">
    <source>
        <dbReference type="Google" id="ProtNLM"/>
    </source>
</evidence>
<keyword evidence="1" id="KW-0812">Transmembrane</keyword>
<comment type="caution">
    <text evidence="2">The sequence shown here is derived from an EMBL/GenBank/DDBJ whole genome shotgun (WGS) entry which is preliminary data.</text>
</comment>
<organism evidence="2 3">
    <name type="scientific">Acidovorax benzenivorans</name>
    <dbReference type="NCBI Taxonomy" id="2987520"/>
    <lineage>
        <taxon>Bacteria</taxon>
        <taxon>Pseudomonadati</taxon>
        <taxon>Pseudomonadota</taxon>
        <taxon>Betaproteobacteria</taxon>
        <taxon>Burkholderiales</taxon>
        <taxon>Comamonadaceae</taxon>
        <taxon>Acidovorax</taxon>
    </lineage>
</organism>
<sequence length="124" mass="12828">MNELIGASAALASLIALTRWARTVPTRAWGDGTPPTTAASRHAWAVVLATLVLQALAASAATGLAAGLALVAAAWMVLGWLLVLAMNQWPIASLRWGHRLGALGGAGCVLALAWQFLRAWGVAH</sequence>
<protein>
    <recommendedName>
        <fullName evidence="4">DUF1761 domain-containing protein</fullName>
    </recommendedName>
</protein>
<feature type="transmembrane region" description="Helical" evidence="1">
    <location>
        <begin position="51"/>
        <end position="84"/>
    </location>
</feature>